<organism evidence="11 12">
    <name type="scientific">Pseudomonas asplenii</name>
    <dbReference type="NCBI Taxonomy" id="53407"/>
    <lineage>
        <taxon>Bacteria</taxon>
        <taxon>Pseudomonadati</taxon>
        <taxon>Pseudomonadota</taxon>
        <taxon>Gammaproteobacteria</taxon>
        <taxon>Pseudomonadales</taxon>
        <taxon>Pseudomonadaceae</taxon>
        <taxon>Pseudomonas</taxon>
    </lineage>
</organism>
<feature type="transmembrane region" description="Helical" evidence="10">
    <location>
        <begin position="175"/>
        <end position="195"/>
    </location>
</feature>
<evidence type="ECO:0000256" key="9">
    <source>
        <dbReference type="ARBA" id="ARBA00061532"/>
    </source>
</evidence>
<comment type="function">
    <text evidence="8">Involved in peptidoglycan biosynthesis. Transports lipid-linked peptidoglycan precursors from the inner to the outer leaflet of the cytoplasmic membrane.</text>
</comment>
<dbReference type="GO" id="GO:0009252">
    <property type="term" value="P:peptidoglycan biosynthetic process"/>
    <property type="evidence" value="ECO:0007669"/>
    <property type="project" value="UniProtKB-KW"/>
</dbReference>
<dbReference type="GO" id="GO:0008360">
    <property type="term" value="P:regulation of cell shape"/>
    <property type="evidence" value="ECO:0007669"/>
    <property type="project" value="UniProtKB-KW"/>
</dbReference>
<keyword evidence="4" id="KW-0133">Cell shape</keyword>
<gene>
    <name evidence="11" type="ORF">SAMN05216598_3397</name>
</gene>
<keyword evidence="7 10" id="KW-0472">Membrane</keyword>
<dbReference type="Pfam" id="PF03023">
    <property type="entry name" value="MurJ"/>
    <property type="match status" value="1"/>
</dbReference>
<feature type="transmembrane region" description="Helical" evidence="10">
    <location>
        <begin position="417"/>
        <end position="436"/>
    </location>
</feature>
<dbReference type="PRINTS" id="PR01806">
    <property type="entry name" value="VIRFACTRMVIN"/>
</dbReference>
<dbReference type="AlphaFoldDB" id="A0A1H1WFK5"/>
<feature type="transmembrane region" description="Helical" evidence="10">
    <location>
        <begin position="123"/>
        <end position="142"/>
    </location>
</feature>
<feature type="transmembrane region" description="Helical" evidence="10">
    <location>
        <begin position="260"/>
        <end position="280"/>
    </location>
</feature>
<dbReference type="InterPro" id="IPR004268">
    <property type="entry name" value="MurJ"/>
</dbReference>
<keyword evidence="6 10" id="KW-1133">Transmembrane helix</keyword>
<feature type="transmembrane region" description="Helical" evidence="10">
    <location>
        <begin position="41"/>
        <end position="66"/>
    </location>
</feature>
<evidence type="ECO:0000256" key="4">
    <source>
        <dbReference type="ARBA" id="ARBA00022960"/>
    </source>
</evidence>
<feature type="transmembrane region" description="Helical" evidence="10">
    <location>
        <begin position="375"/>
        <end position="405"/>
    </location>
</feature>
<evidence type="ECO:0000256" key="5">
    <source>
        <dbReference type="ARBA" id="ARBA00022984"/>
    </source>
</evidence>
<keyword evidence="5" id="KW-0573">Peptidoglycan synthesis</keyword>
<dbReference type="PANTHER" id="PTHR43486:SF1">
    <property type="entry name" value="LIPID II FLIPPASE MURJ-RELATED"/>
    <property type="match status" value="1"/>
</dbReference>
<evidence type="ECO:0000256" key="6">
    <source>
        <dbReference type="ARBA" id="ARBA00022989"/>
    </source>
</evidence>
<keyword evidence="3 10" id="KW-0812">Transmembrane</keyword>
<feature type="transmembrane region" description="Helical" evidence="10">
    <location>
        <begin position="333"/>
        <end position="355"/>
    </location>
</feature>
<keyword evidence="2" id="KW-1003">Cell membrane</keyword>
<sequence length="474" mass="49839">MFGSTLWLTLATLTGLAAGFAREWLLVAAWGAGGRSDSFLVALFLPEALRMALAAGLLSAAALPLYQQRSASEQANWLGALAPRLLLCGLLLGSLLSLGAPLWVRLIGPGLDSQGYQLASGSLYWLAWCAPGFILHALLCIPLQARSRFVLAGLGSLLFNLPPVLYLALLRHEATPTGLACACVLGSLLMPTVLLPSLLRSGWKPWQPARAPGAGRELLKQIGPLLSSNLASQGLALLERMVASLLGEGAVTWINLARKLINLPLIALMSLNQVLLGLMSGSAGSERLSLLRKGLASATLLTLPAVAGLIGAAAALVSLLLPSQAVGSPLPELLAWFCVPLLFGAWNALLARYAYAAGDTRMPLNCELAGSLLNALLLAVLPYVFGLVGIALAAICGVILTGLLLMRRQGLLNEVPWRSHWLLGVGVMLIAALLLHPLPGTWLQLGLSTLYGLALLIALALWLRPWRPTAISGG</sequence>
<name>A0A1H1WFK5_9PSED</name>
<dbReference type="GO" id="GO:0005886">
    <property type="term" value="C:plasma membrane"/>
    <property type="evidence" value="ECO:0007669"/>
    <property type="project" value="UniProtKB-SubCell"/>
</dbReference>
<evidence type="ECO:0000256" key="10">
    <source>
        <dbReference type="SAM" id="Phobius"/>
    </source>
</evidence>
<evidence type="ECO:0000313" key="11">
    <source>
        <dbReference type="EMBL" id="SDS95825.1"/>
    </source>
</evidence>
<evidence type="ECO:0000256" key="3">
    <source>
        <dbReference type="ARBA" id="ARBA00022692"/>
    </source>
</evidence>
<feature type="transmembrane region" description="Helical" evidence="10">
    <location>
        <begin position="300"/>
        <end position="321"/>
    </location>
</feature>
<feature type="transmembrane region" description="Helical" evidence="10">
    <location>
        <begin position="149"/>
        <end position="169"/>
    </location>
</feature>
<feature type="transmembrane region" description="Helical" evidence="10">
    <location>
        <begin position="78"/>
        <end position="103"/>
    </location>
</feature>
<accession>A0A1H1WFK5</accession>
<keyword evidence="12" id="KW-1185">Reference proteome</keyword>
<proteinExistence type="inferred from homology"/>
<reference evidence="12" key="1">
    <citation type="submission" date="2016-10" db="EMBL/GenBank/DDBJ databases">
        <authorList>
            <person name="Varghese N."/>
            <person name="Submissions S."/>
        </authorList>
    </citation>
    <scope>NUCLEOTIDE SEQUENCE [LARGE SCALE GENOMIC DNA]</scope>
    <source>
        <strain evidence="12">ATCC 23835</strain>
    </source>
</reference>
<evidence type="ECO:0000256" key="8">
    <source>
        <dbReference type="ARBA" id="ARBA00060041"/>
    </source>
</evidence>
<dbReference type="RefSeq" id="WP_010449662.1">
    <property type="nucleotide sequence ID" value="NZ_LT629777.1"/>
</dbReference>
<dbReference type="PANTHER" id="PTHR43486">
    <property type="entry name" value="LIPID II FLIPPASE MURJ-RELATED"/>
    <property type="match status" value="1"/>
</dbReference>
<comment type="similarity">
    <text evidence="9">Belongs to the MurJ/MviN family.</text>
</comment>
<dbReference type="GeneID" id="300208333"/>
<evidence type="ECO:0000256" key="1">
    <source>
        <dbReference type="ARBA" id="ARBA00004651"/>
    </source>
</evidence>
<evidence type="ECO:0000256" key="2">
    <source>
        <dbReference type="ARBA" id="ARBA00022475"/>
    </source>
</evidence>
<comment type="subcellular location">
    <subcellularLocation>
        <location evidence="1">Cell membrane</location>
        <topology evidence="1">Multi-pass membrane protein</topology>
    </subcellularLocation>
</comment>
<protein>
    <submittedName>
        <fullName evidence="11">Murein biosynthesis integral membrane protein MurJ</fullName>
    </submittedName>
</protein>
<feature type="transmembrane region" description="Helical" evidence="10">
    <location>
        <begin position="442"/>
        <end position="463"/>
    </location>
</feature>
<evidence type="ECO:0000256" key="7">
    <source>
        <dbReference type="ARBA" id="ARBA00023136"/>
    </source>
</evidence>
<evidence type="ECO:0000313" key="12">
    <source>
        <dbReference type="Proteomes" id="UP000199524"/>
    </source>
</evidence>
<dbReference type="Proteomes" id="UP000199524">
    <property type="component" value="Chromosome I"/>
</dbReference>
<dbReference type="EMBL" id="LT629777">
    <property type="protein sequence ID" value="SDS95825.1"/>
    <property type="molecule type" value="Genomic_DNA"/>
</dbReference>